<gene>
    <name evidence="3" type="ORF">H6G95_26525</name>
</gene>
<sequence>MDFTAEPELKSPLSSSVTFREQELSLEQSSSQGIFPITETFRLPLVVVNDLVFAKRGKYLSETEMLVIKGALNDREYEEIASHSTYSLNYIQRTVAPRLWDILSETIGDGERVGKKKLWYFLEQVNKKYHIQSASGEKERLTVNNLTPITRGKLPEISSFYGRTQELNSLKELISNERCISLIGIAGIGKSALVAKLIKEVSGRKESTFNSLIWKTIIHAPLLQDLVAELIELTQPCKPDLGLPEYTQGMISVLIKHLQSRRCLLVLDGFDSLFQKKSFQQRLEYRVFFHRLIEEEHKSCILLTGRAWPDELDDVITTKQHLHFLKIQGLDVDAAMQLLSSKGLTDKEKCNQLIQTYRGNPSELEAVANRINHFFGGNTQMFFENPTTLVSSNFEVILNQLFGESLSSTQREILIYIAEEIFENQQSISFTKLLSGIKHKSPECVSTLELIKALEKLENQSLIESIKDPVTKEISFTLQPVIKKYIKTDPQGLVHTSHGSPLAFAS</sequence>
<feature type="domain" description="vWA-MoxR associated protein N-terminal HTH" evidence="2">
    <location>
        <begin position="45"/>
        <end position="124"/>
    </location>
</feature>
<evidence type="ECO:0000259" key="2">
    <source>
        <dbReference type="Pfam" id="PF26355"/>
    </source>
</evidence>
<dbReference type="InterPro" id="IPR058651">
    <property type="entry name" value="HTH_VMAP-M9"/>
</dbReference>
<dbReference type="SUPFAM" id="SSF52540">
    <property type="entry name" value="P-loop containing nucleoside triphosphate hydrolases"/>
    <property type="match status" value="1"/>
</dbReference>
<name>A0ABR8F2L9_NOSLI</name>
<dbReference type="Pfam" id="PF05729">
    <property type="entry name" value="NACHT"/>
    <property type="match status" value="1"/>
</dbReference>
<reference evidence="3 4" key="1">
    <citation type="journal article" date="2020" name="ISME J.">
        <title>Comparative genomics reveals insights into cyanobacterial evolution and habitat adaptation.</title>
        <authorList>
            <person name="Chen M.Y."/>
            <person name="Teng W.K."/>
            <person name="Zhao L."/>
            <person name="Hu C.X."/>
            <person name="Zhou Y.K."/>
            <person name="Han B.P."/>
            <person name="Song L.R."/>
            <person name="Shu W.S."/>
        </authorList>
    </citation>
    <scope>NUCLEOTIDE SEQUENCE [LARGE SCALE GENOMIC DNA]</scope>
    <source>
        <strain evidence="3 4">FACHB-391</strain>
    </source>
</reference>
<dbReference type="Pfam" id="PF26355">
    <property type="entry name" value="HTH_VMAP-M9"/>
    <property type="match status" value="1"/>
</dbReference>
<dbReference type="Gene3D" id="3.40.50.300">
    <property type="entry name" value="P-loop containing nucleotide triphosphate hydrolases"/>
    <property type="match status" value="1"/>
</dbReference>
<protein>
    <submittedName>
        <fullName evidence="3">ATP-binding protein</fullName>
    </submittedName>
</protein>
<dbReference type="Proteomes" id="UP000604661">
    <property type="component" value="Unassembled WGS sequence"/>
</dbReference>
<dbReference type="GO" id="GO:0005524">
    <property type="term" value="F:ATP binding"/>
    <property type="evidence" value="ECO:0007669"/>
    <property type="project" value="UniProtKB-KW"/>
</dbReference>
<keyword evidence="4" id="KW-1185">Reference proteome</keyword>
<dbReference type="EMBL" id="JACJTE010000042">
    <property type="protein sequence ID" value="MBD2564094.1"/>
    <property type="molecule type" value="Genomic_DNA"/>
</dbReference>
<comment type="caution">
    <text evidence="3">The sequence shown here is derived from an EMBL/GenBank/DDBJ whole genome shotgun (WGS) entry which is preliminary data.</text>
</comment>
<dbReference type="InterPro" id="IPR007111">
    <property type="entry name" value="NACHT_NTPase"/>
</dbReference>
<feature type="domain" description="NACHT" evidence="1">
    <location>
        <begin position="179"/>
        <end position="339"/>
    </location>
</feature>
<organism evidence="3 4">
    <name type="scientific">Nostoc linckia FACHB-391</name>
    <dbReference type="NCBI Taxonomy" id="2692906"/>
    <lineage>
        <taxon>Bacteria</taxon>
        <taxon>Bacillati</taxon>
        <taxon>Cyanobacteriota</taxon>
        <taxon>Cyanophyceae</taxon>
        <taxon>Nostocales</taxon>
        <taxon>Nostocaceae</taxon>
        <taxon>Nostoc</taxon>
    </lineage>
</organism>
<evidence type="ECO:0000259" key="1">
    <source>
        <dbReference type="Pfam" id="PF05729"/>
    </source>
</evidence>
<dbReference type="RefSeq" id="WP_190898202.1">
    <property type="nucleotide sequence ID" value="NZ_JACJTE010000042.1"/>
</dbReference>
<proteinExistence type="predicted"/>
<keyword evidence="3" id="KW-0067">ATP-binding</keyword>
<accession>A0ABR8F2L9</accession>
<evidence type="ECO:0000313" key="4">
    <source>
        <dbReference type="Proteomes" id="UP000604661"/>
    </source>
</evidence>
<keyword evidence="3" id="KW-0547">Nucleotide-binding</keyword>
<dbReference type="InterPro" id="IPR027417">
    <property type="entry name" value="P-loop_NTPase"/>
</dbReference>
<evidence type="ECO:0000313" key="3">
    <source>
        <dbReference type="EMBL" id="MBD2564094.1"/>
    </source>
</evidence>